<sequence length="29" mass="3162">MSEKAQERILIGLFTSGIIAALMVAHITF</sequence>
<dbReference type="EMBL" id="JAFBEC010000009">
    <property type="protein sequence ID" value="MBM7634034.1"/>
    <property type="molecule type" value="Genomic_DNA"/>
</dbReference>
<organism evidence="2 3">
    <name type="scientific">Geomicrobium sediminis</name>
    <dbReference type="NCBI Taxonomy" id="1347788"/>
    <lineage>
        <taxon>Bacteria</taxon>
        <taxon>Bacillati</taxon>
        <taxon>Bacillota</taxon>
        <taxon>Bacilli</taxon>
        <taxon>Bacillales</taxon>
        <taxon>Geomicrobium</taxon>
    </lineage>
</organism>
<keyword evidence="3" id="KW-1185">Reference proteome</keyword>
<evidence type="ECO:0000313" key="3">
    <source>
        <dbReference type="Proteomes" id="UP000741863"/>
    </source>
</evidence>
<keyword evidence="1" id="KW-1133">Transmembrane helix</keyword>
<gene>
    <name evidence="2" type="ORF">JOD17_003134</name>
</gene>
<keyword evidence="1" id="KW-0472">Membrane</keyword>
<comment type="caution">
    <text evidence="2">The sequence shown here is derived from an EMBL/GenBank/DDBJ whole genome shotgun (WGS) entry which is preliminary data.</text>
</comment>
<name>A0ABS2PFC2_9BACL</name>
<reference evidence="2 3" key="1">
    <citation type="submission" date="2021-01" db="EMBL/GenBank/DDBJ databases">
        <title>Genomic Encyclopedia of Type Strains, Phase IV (KMG-IV): sequencing the most valuable type-strain genomes for metagenomic binning, comparative biology and taxonomic classification.</title>
        <authorList>
            <person name="Goeker M."/>
        </authorList>
    </citation>
    <scope>NUCLEOTIDE SEQUENCE [LARGE SCALE GENOMIC DNA]</scope>
    <source>
        <strain evidence="2 3">DSM 25540</strain>
    </source>
</reference>
<feature type="transmembrane region" description="Helical" evidence="1">
    <location>
        <begin position="9"/>
        <end position="28"/>
    </location>
</feature>
<protein>
    <submittedName>
        <fullName evidence="2">Uncharacterized protein</fullName>
    </submittedName>
</protein>
<accession>A0ABS2PFC2</accession>
<evidence type="ECO:0000313" key="2">
    <source>
        <dbReference type="EMBL" id="MBM7634034.1"/>
    </source>
</evidence>
<evidence type="ECO:0000256" key="1">
    <source>
        <dbReference type="SAM" id="Phobius"/>
    </source>
</evidence>
<dbReference type="Proteomes" id="UP000741863">
    <property type="component" value="Unassembled WGS sequence"/>
</dbReference>
<proteinExistence type="predicted"/>
<keyword evidence="1" id="KW-0812">Transmembrane</keyword>